<feature type="region of interest" description="Disordered" evidence="5">
    <location>
        <begin position="390"/>
        <end position="464"/>
    </location>
</feature>
<accession>A0ABT5DF41</accession>
<evidence type="ECO:0000256" key="5">
    <source>
        <dbReference type="SAM" id="MobiDB-lite"/>
    </source>
</evidence>
<reference evidence="7 8" key="1">
    <citation type="submission" date="2022-11" db="EMBL/GenBank/DDBJ databases">
        <title>Minimal conservation of predation-associated metabolite biosynthetic gene clusters underscores biosynthetic potential of Myxococcota including descriptions for ten novel species: Archangium lansinium sp. nov., Myxococcus landrumus sp. nov., Nannocystis bai.</title>
        <authorList>
            <person name="Ahearne A."/>
            <person name="Stevens C."/>
            <person name="Dowd S."/>
        </authorList>
    </citation>
    <scope>NUCLEOTIDE SEQUENCE [LARGE SCALE GENOMIC DNA]</scope>
    <source>
        <strain evidence="7 8">NCWAL01</strain>
    </source>
</reference>
<dbReference type="EMBL" id="JAQNDM010000002">
    <property type="protein sequence ID" value="MDC0712289.1"/>
    <property type="molecule type" value="Genomic_DNA"/>
</dbReference>
<proteinExistence type="predicted"/>
<feature type="domain" description="Protein kinase" evidence="6">
    <location>
        <begin position="1"/>
        <end position="258"/>
    </location>
</feature>
<dbReference type="InterPro" id="IPR011009">
    <property type="entry name" value="Kinase-like_dom_sf"/>
</dbReference>
<sequence>MGSVFAARHLRLPGKQVAVKVLTYDEELSHEQLTRFRREAEIASQLGHPNIIEVFDFHTLENGTPYLVMELLRGDSLSRRMKKGPMPIPEVFSIARQMGSALYAAHKAGVVHRDLKPANVFLVPIESEGMVGERVKLLDFGISKILASQTLQTQNDVLMGTPRYMAPEQAMGRNNEVDGRTDLFAFAAILYEMLSGQPPFGGTSIAEIIYRVVNEPPEPISKLCPQLPPPAAAAMEKALAKSSKDRQVDVATFIAELTGAPLQVLSRHGAEVSLGQPQPRGALSQADASIPDDERDTGATFVRANNTGASSQAAALPAHSYNTQAAFQDRKEIPAVAAPEPAPLHATSPARPSALDTPPSGKRPGWVIPAILGGVVLLGGGLFAATQLTSSPPSAPPVHTPVVAEDKPAPPPVDTPPPPTTVVETPPPKPVEDPPSTPAPTPEDPTDTKPSSRPPVRAGKAEVLPESVKKELAAAEKALASGNTLEAIQSAQRSQRIQITGAAHALLARAYCRQGDISNAKAQWRSVPASSRGKVREYCKRYDIAL</sequence>
<dbReference type="PROSITE" id="PS50011">
    <property type="entry name" value="PROTEIN_KINASE_DOM"/>
    <property type="match status" value="1"/>
</dbReference>
<dbReference type="PANTHER" id="PTHR43289:SF6">
    <property type="entry name" value="SERINE_THREONINE-PROTEIN KINASE NEKL-3"/>
    <property type="match status" value="1"/>
</dbReference>
<evidence type="ECO:0000313" key="7">
    <source>
        <dbReference type="EMBL" id="MDC0712289.1"/>
    </source>
</evidence>
<evidence type="ECO:0000256" key="2">
    <source>
        <dbReference type="ARBA" id="ARBA00022741"/>
    </source>
</evidence>
<dbReference type="Pfam" id="PF00069">
    <property type="entry name" value="Pkinase"/>
    <property type="match status" value="1"/>
</dbReference>
<keyword evidence="3 7" id="KW-0418">Kinase</keyword>
<feature type="compositionally biased region" description="Pro residues" evidence="5">
    <location>
        <begin position="409"/>
        <end position="443"/>
    </location>
</feature>
<evidence type="ECO:0000313" key="8">
    <source>
        <dbReference type="Proteomes" id="UP001221838"/>
    </source>
</evidence>
<dbReference type="Gene3D" id="1.10.510.10">
    <property type="entry name" value="Transferase(Phosphotransferase) domain 1"/>
    <property type="match status" value="1"/>
</dbReference>
<dbReference type="SUPFAM" id="SSF56112">
    <property type="entry name" value="Protein kinase-like (PK-like)"/>
    <property type="match status" value="1"/>
</dbReference>
<evidence type="ECO:0000256" key="1">
    <source>
        <dbReference type="ARBA" id="ARBA00022679"/>
    </source>
</evidence>
<name>A0ABT5DF41_9BACT</name>
<keyword evidence="4" id="KW-0067">ATP-binding</keyword>
<protein>
    <submittedName>
        <fullName evidence="7">Serine/threonine-protein kinase</fullName>
    </submittedName>
</protein>
<feature type="region of interest" description="Disordered" evidence="5">
    <location>
        <begin position="341"/>
        <end position="361"/>
    </location>
</feature>
<dbReference type="GO" id="GO:0016301">
    <property type="term" value="F:kinase activity"/>
    <property type="evidence" value="ECO:0007669"/>
    <property type="project" value="UniProtKB-KW"/>
</dbReference>
<organism evidence="7 8">
    <name type="scientific">Stigmatella ashevillensis</name>
    <dbReference type="NCBI Taxonomy" id="2995309"/>
    <lineage>
        <taxon>Bacteria</taxon>
        <taxon>Pseudomonadati</taxon>
        <taxon>Myxococcota</taxon>
        <taxon>Myxococcia</taxon>
        <taxon>Myxococcales</taxon>
        <taxon>Cystobacterineae</taxon>
        <taxon>Archangiaceae</taxon>
        <taxon>Stigmatella</taxon>
    </lineage>
</organism>
<dbReference type="PANTHER" id="PTHR43289">
    <property type="entry name" value="MITOGEN-ACTIVATED PROTEIN KINASE KINASE KINASE 20-RELATED"/>
    <property type="match status" value="1"/>
</dbReference>
<comment type="caution">
    <text evidence="7">The sequence shown here is derived from an EMBL/GenBank/DDBJ whole genome shotgun (WGS) entry which is preliminary data.</text>
</comment>
<dbReference type="PROSITE" id="PS00108">
    <property type="entry name" value="PROTEIN_KINASE_ST"/>
    <property type="match status" value="1"/>
</dbReference>
<keyword evidence="8" id="KW-1185">Reference proteome</keyword>
<gene>
    <name evidence="7" type="ORF">POL68_27730</name>
</gene>
<keyword evidence="2" id="KW-0547">Nucleotide-binding</keyword>
<dbReference type="SMART" id="SM00220">
    <property type="entry name" value="S_TKc"/>
    <property type="match status" value="1"/>
</dbReference>
<dbReference type="InterPro" id="IPR000719">
    <property type="entry name" value="Prot_kinase_dom"/>
</dbReference>
<feature type="region of interest" description="Disordered" evidence="5">
    <location>
        <begin position="273"/>
        <end position="296"/>
    </location>
</feature>
<dbReference type="Proteomes" id="UP001221838">
    <property type="component" value="Unassembled WGS sequence"/>
</dbReference>
<dbReference type="CDD" id="cd14014">
    <property type="entry name" value="STKc_PknB_like"/>
    <property type="match status" value="1"/>
</dbReference>
<evidence type="ECO:0000256" key="4">
    <source>
        <dbReference type="ARBA" id="ARBA00022840"/>
    </source>
</evidence>
<dbReference type="Gene3D" id="3.30.200.20">
    <property type="entry name" value="Phosphorylase Kinase, domain 1"/>
    <property type="match status" value="1"/>
</dbReference>
<evidence type="ECO:0000259" key="6">
    <source>
        <dbReference type="PROSITE" id="PS50011"/>
    </source>
</evidence>
<dbReference type="RefSeq" id="WP_272142366.1">
    <property type="nucleotide sequence ID" value="NZ_JAQNDM010000002.1"/>
</dbReference>
<dbReference type="InterPro" id="IPR008271">
    <property type="entry name" value="Ser/Thr_kinase_AS"/>
</dbReference>
<evidence type="ECO:0000256" key="3">
    <source>
        <dbReference type="ARBA" id="ARBA00022777"/>
    </source>
</evidence>
<keyword evidence="1" id="KW-0808">Transferase</keyword>